<evidence type="ECO:0000313" key="3">
    <source>
        <dbReference type="Proteomes" id="UP000007719"/>
    </source>
</evidence>
<reference evidence="3" key="1">
    <citation type="journal article" date="2016" name="Front. Microbiol.">
        <title>The complete genome sequence of hyperthermophile Dictyoglomus turgidum DSM 6724 reveals a specialized carbohydrate fermentor.</title>
        <authorList>
            <person name="Brumm P.J."/>
            <person name="Gowda K."/>
            <person name="Robb F.T."/>
            <person name="Mead D.A."/>
        </authorList>
    </citation>
    <scope>NUCLEOTIDE SEQUENCE [LARGE SCALE GENOMIC DNA]</scope>
    <source>
        <strain evidence="3">DSM 6724 / Z-1310</strain>
    </source>
</reference>
<keyword evidence="3" id="KW-1185">Reference proteome</keyword>
<keyword evidence="1" id="KW-0472">Membrane</keyword>
<sequence>MKKLIKGFLILFLVIFSIVILLALTSPWWAKSLVSYILEKNFGKYAKAEDVKYIFPNKVEISTLEVANFATFSNVSISLQNPLKLSPINIELTKPKMIIIHNEKGEWTFPQIPGIDTSKSNNANNISIEIKAKIKDGIVVVRDLKTEKDIEVQKVNGNLYWKNQMITYSVSTSINNQEIKSYGTYDFSKEEGNLTFEFKNALADVWAGVFLPNIFYIEKGYFTGWINTKGDKNDWVVSGEINAFNVEGRIASFTPKFVNVSTKVKIDGENINILDGRGNLWDADIKFLGKATPKPEMNISFESLNLEKIDKEFFKGSINLRGKAKGEFSISESWENAIIKGYIIAEKGSIYNFDFNNIKIDIDSKLPLVNAKILGDLDLGNLNGKISFDLKSTLINLNLEANNVKIEKIAEIFNLPKMEGKGDVTIEAKKDKKWKISVSGIIENGKLGDYSAESIEFNFENEDIDFNLPFGDSFFFQKG</sequence>
<dbReference type="STRING" id="515635.Dtur_0813"/>
<dbReference type="InParanoid" id="B8E011"/>
<keyword evidence="1" id="KW-1133">Transmembrane helix</keyword>
<evidence type="ECO:0008006" key="4">
    <source>
        <dbReference type="Google" id="ProtNLM"/>
    </source>
</evidence>
<dbReference type="RefSeq" id="WP_012583178.1">
    <property type="nucleotide sequence ID" value="NC_011661.1"/>
</dbReference>
<dbReference type="OrthoDB" id="9813055at2"/>
<protein>
    <recommendedName>
        <fullName evidence="4">AsmA family protein</fullName>
    </recommendedName>
</protein>
<accession>B8E011</accession>
<keyword evidence="1" id="KW-0812">Transmembrane</keyword>
<evidence type="ECO:0000313" key="2">
    <source>
        <dbReference type="EMBL" id="ACK42094.1"/>
    </source>
</evidence>
<dbReference type="Proteomes" id="UP000007719">
    <property type="component" value="Chromosome"/>
</dbReference>
<proteinExistence type="predicted"/>
<dbReference type="KEGG" id="dtu:Dtur_0813"/>
<dbReference type="EnsemblBacteria" id="ACK42094">
    <property type="protein sequence ID" value="ACK42094"/>
    <property type="gene ID" value="Dtur_0813"/>
</dbReference>
<dbReference type="AlphaFoldDB" id="B8E011"/>
<dbReference type="HOGENOM" id="CLU_569542_0_0_0"/>
<feature type="transmembrane region" description="Helical" evidence="1">
    <location>
        <begin position="7"/>
        <end position="30"/>
    </location>
</feature>
<evidence type="ECO:0000256" key="1">
    <source>
        <dbReference type="SAM" id="Phobius"/>
    </source>
</evidence>
<dbReference type="EMBL" id="CP001251">
    <property type="protein sequence ID" value="ACK42094.1"/>
    <property type="molecule type" value="Genomic_DNA"/>
</dbReference>
<organism evidence="2 3">
    <name type="scientific">Dictyoglomus turgidum (strain DSM 6724 / Z-1310)</name>
    <dbReference type="NCBI Taxonomy" id="515635"/>
    <lineage>
        <taxon>Bacteria</taxon>
        <taxon>Pseudomonadati</taxon>
        <taxon>Dictyoglomota</taxon>
        <taxon>Dictyoglomia</taxon>
        <taxon>Dictyoglomales</taxon>
        <taxon>Dictyoglomaceae</taxon>
        <taxon>Dictyoglomus</taxon>
    </lineage>
</organism>
<name>B8E011_DICTD</name>
<gene>
    <name evidence="2" type="ordered locus">Dtur_0813</name>
</gene>